<dbReference type="STRING" id="994479.GCA_000194155_01835"/>
<dbReference type="EMBL" id="PJNB01000001">
    <property type="protein sequence ID" value="PKW14612.1"/>
    <property type="molecule type" value="Genomic_DNA"/>
</dbReference>
<dbReference type="AlphaFoldDB" id="A0A2N3XVC0"/>
<evidence type="ECO:0000313" key="2">
    <source>
        <dbReference type="Proteomes" id="UP000233786"/>
    </source>
</evidence>
<proteinExistence type="predicted"/>
<name>A0A2N3XVC0_SACSN</name>
<protein>
    <submittedName>
        <fullName evidence="1">Uncharacterized protein</fullName>
    </submittedName>
</protein>
<reference evidence="1" key="1">
    <citation type="submission" date="2017-12" db="EMBL/GenBank/DDBJ databases">
        <title>Sequencing the genomes of 1000 Actinobacteria strains.</title>
        <authorList>
            <person name="Klenk H.-P."/>
        </authorList>
    </citation>
    <scope>NUCLEOTIDE SEQUENCE [LARGE SCALE GENOMIC DNA]</scope>
    <source>
        <strain evidence="1">DSM 44228</strain>
    </source>
</reference>
<keyword evidence="2" id="KW-1185">Reference proteome</keyword>
<sequence length="90" mass="9821">MLWRESGPRRYSSQLALQLAGCEPVTARLPVEGHGLGAISLPRSPKRAAVISDPALMRESGLVSALYGVRGTRLRQTWLHVCQNDAIMVP</sequence>
<organism evidence="1 2">
    <name type="scientific">Saccharopolyspora spinosa</name>
    <dbReference type="NCBI Taxonomy" id="60894"/>
    <lineage>
        <taxon>Bacteria</taxon>
        <taxon>Bacillati</taxon>
        <taxon>Actinomycetota</taxon>
        <taxon>Actinomycetes</taxon>
        <taxon>Pseudonocardiales</taxon>
        <taxon>Pseudonocardiaceae</taxon>
        <taxon>Saccharopolyspora</taxon>
    </lineage>
</organism>
<dbReference type="Proteomes" id="UP000233786">
    <property type="component" value="Unassembled WGS sequence"/>
</dbReference>
<gene>
    <name evidence="1" type="ORF">A8926_2241</name>
</gene>
<comment type="caution">
    <text evidence="1">The sequence shown here is derived from an EMBL/GenBank/DDBJ whole genome shotgun (WGS) entry which is preliminary data.</text>
</comment>
<evidence type="ECO:0000313" key="1">
    <source>
        <dbReference type="EMBL" id="PKW14612.1"/>
    </source>
</evidence>
<accession>A0A2N3XVC0</accession>